<evidence type="ECO:0000313" key="2">
    <source>
        <dbReference type="Proteomes" id="UP000612585"/>
    </source>
</evidence>
<protein>
    <recommendedName>
        <fullName evidence="3">HEAT repeat</fullName>
    </recommendedName>
</protein>
<dbReference type="SUPFAM" id="SSF48371">
    <property type="entry name" value="ARM repeat"/>
    <property type="match status" value="1"/>
</dbReference>
<keyword evidence="2" id="KW-1185">Reference proteome</keyword>
<dbReference type="Proteomes" id="UP000612585">
    <property type="component" value="Unassembled WGS sequence"/>
</dbReference>
<organism evidence="1 2">
    <name type="scientific">Virgisporangium aurantiacum</name>
    <dbReference type="NCBI Taxonomy" id="175570"/>
    <lineage>
        <taxon>Bacteria</taxon>
        <taxon>Bacillati</taxon>
        <taxon>Actinomycetota</taxon>
        <taxon>Actinomycetes</taxon>
        <taxon>Micromonosporales</taxon>
        <taxon>Micromonosporaceae</taxon>
        <taxon>Virgisporangium</taxon>
    </lineage>
</organism>
<gene>
    <name evidence="1" type="ORF">Vau01_097950</name>
</gene>
<name>A0A8J3ZE40_9ACTN</name>
<evidence type="ECO:0000313" key="1">
    <source>
        <dbReference type="EMBL" id="GIJ62279.1"/>
    </source>
</evidence>
<sequence length="693" mass="74301">MLSFWRFVDRSGRPASVRHRLGLYDLAVLLPVAPTRSGRFRNEHPASIDGAPNRGPLTGCALLPMSGYLVTLRAGRLLSKDQAHDVWEGRPAPRGVNSPAPAMSPDGWKWLETGVVSGDLLVPGNHARSWIFNTVRADRDGPLTHRLLTLTTDGRASVRRTIFELLVELCVQQSDWPVVADAAESALSDVDLPVRCTAAVLLVHLVEPGRAVAVLNASTDPVVRIALMHAMLRRKVPEYQAVAEYQAILSRLRRDPVSAVRLLASIAVVSRDDPAAWPALDAAIRADLEASIGVLNTLGSHCAETAGELWARALTGLDRLRDCCAWAHRLADPAESPQVRLEGVRMAVAAMRTWRAAPGRVAPMLTGLIGEHPSEVRSAALRAVASSLTASRLAADDLAAIMDDPELGAVAATALGCVGDHRAVPHLVRLLLSEGTEPRLAAAFRAVAPAGADPQAPVAAARQILAALPDSCVPELPMRVLAAFGPAAAAAVPELIARLEGAENDTPDWAFYVLGQIGPAAAAAVPVLRDYPTQGARSALLKITSDRAVAERYLAGCPEEPRRGRFASELLTWLAEHGGLTTRQHKQLRSLFRHPGFEQVESAGALWLHEGPAVADELLAVLPKYLTDDQRGPGALRVITAMGSHARPILDRLDQFIASRRRAEFNIGDDDAEMRADEMLLAAMIAAREQIAG</sequence>
<dbReference type="EMBL" id="BOPG01000076">
    <property type="protein sequence ID" value="GIJ62279.1"/>
    <property type="molecule type" value="Genomic_DNA"/>
</dbReference>
<dbReference type="AlphaFoldDB" id="A0A8J3ZE40"/>
<dbReference type="InterPro" id="IPR011989">
    <property type="entry name" value="ARM-like"/>
</dbReference>
<dbReference type="Gene3D" id="1.25.10.10">
    <property type="entry name" value="Leucine-rich Repeat Variant"/>
    <property type="match status" value="1"/>
</dbReference>
<reference evidence="1" key="1">
    <citation type="submission" date="2021-01" db="EMBL/GenBank/DDBJ databases">
        <title>Whole genome shotgun sequence of Virgisporangium aurantiacum NBRC 16421.</title>
        <authorList>
            <person name="Komaki H."/>
            <person name="Tamura T."/>
        </authorList>
    </citation>
    <scope>NUCLEOTIDE SEQUENCE</scope>
    <source>
        <strain evidence="1">NBRC 16421</strain>
    </source>
</reference>
<accession>A0A8J3ZE40</accession>
<evidence type="ECO:0008006" key="3">
    <source>
        <dbReference type="Google" id="ProtNLM"/>
    </source>
</evidence>
<proteinExistence type="predicted"/>
<comment type="caution">
    <text evidence="1">The sequence shown here is derived from an EMBL/GenBank/DDBJ whole genome shotgun (WGS) entry which is preliminary data.</text>
</comment>
<dbReference type="InterPro" id="IPR016024">
    <property type="entry name" value="ARM-type_fold"/>
</dbReference>